<dbReference type="KEGG" id="vg:77946307"/>
<keyword evidence="2" id="KW-1185">Reference proteome</keyword>
<evidence type="ECO:0000313" key="1">
    <source>
        <dbReference type="EMBL" id="QPX48102.1"/>
    </source>
</evidence>
<dbReference type="EMBL" id="MW015081">
    <property type="protein sequence ID" value="QPX48102.1"/>
    <property type="molecule type" value="Genomic_DNA"/>
</dbReference>
<reference evidence="1" key="1">
    <citation type="submission" date="2020-09" db="EMBL/GenBank/DDBJ databases">
        <authorList>
            <person name="Zhang D."/>
            <person name="Hatherill J.R."/>
            <person name="Ramirez J.F."/>
            <person name="Edinger B."/>
            <person name="Balarin R."/>
            <person name="Sullivan A."/>
            <person name="Humpal K.M."/>
            <person name="Guseva A."/>
            <person name="Butela K.A."/>
            <person name="Garlena R.A."/>
            <person name="Russell D.A."/>
            <person name="Pope W.H."/>
            <person name="Jacobs-Sera D."/>
            <person name="Hatfull G.F."/>
        </authorList>
    </citation>
    <scope>NUCLEOTIDE SEQUENCE</scope>
</reference>
<dbReference type="RefSeq" id="YP_010670112.1">
    <property type="nucleotide sequence ID" value="NC_070963.1"/>
</dbReference>
<dbReference type="Proteomes" id="UP000664915">
    <property type="component" value="Segment"/>
</dbReference>
<dbReference type="GeneID" id="77946307"/>
<proteinExistence type="predicted"/>
<name>A0A879R1N5_9CAUD</name>
<organism evidence="1 2">
    <name type="scientific">Synechococcus phage S-SRM01</name>
    <dbReference type="NCBI Taxonomy" id="2781608"/>
    <lineage>
        <taxon>Viruses</taxon>
        <taxon>Duplodnaviria</taxon>
        <taxon>Heunggongvirae</taxon>
        <taxon>Uroviricota</taxon>
        <taxon>Caudoviricetes</taxon>
        <taxon>Pantevenvirales</taxon>
        <taxon>Kyanoviridae</taxon>
        <taxon>Serangoonvirus</taxon>
        <taxon>Serangoonvirus essarone</taxon>
    </lineage>
</organism>
<sequence>MKPILAIVGGAVGFGAFIWGVAYHDLIFTTFFAPKYENVRRNTFEQSKSFRTGAVQELQNMQFEYIKAAPEHKVALADIIKHRAAEVPADAMPTDLQNFISNLPN</sequence>
<evidence type="ECO:0000313" key="2">
    <source>
        <dbReference type="Proteomes" id="UP000664915"/>
    </source>
</evidence>
<protein>
    <submittedName>
        <fullName evidence="1">Uncharacterized protein</fullName>
    </submittedName>
</protein>
<accession>A0A879R1N5</accession>